<dbReference type="EMBL" id="JAXOVC010000001">
    <property type="protein sequence ID" value="KAK4507749.1"/>
    <property type="molecule type" value="Genomic_DNA"/>
</dbReference>
<name>A0ABR0F2D2_ZASCE</name>
<accession>A0ABR0F2D2</accession>
<comment type="caution">
    <text evidence="1">The sequence shown here is derived from an EMBL/GenBank/DDBJ whole genome shotgun (WGS) entry which is preliminary data.</text>
</comment>
<gene>
    <name evidence="1" type="ORF">PRZ48_001484</name>
</gene>
<proteinExistence type="predicted"/>
<dbReference type="Proteomes" id="UP001305779">
    <property type="component" value="Unassembled WGS sequence"/>
</dbReference>
<evidence type="ECO:0000313" key="2">
    <source>
        <dbReference type="Proteomes" id="UP001305779"/>
    </source>
</evidence>
<protein>
    <submittedName>
        <fullName evidence="1">Uncharacterized protein</fullName>
    </submittedName>
</protein>
<evidence type="ECO:0000313" key="1">
    <source>
        <dbReference type="EMBL" id="KAK4507749.1"/>
    </source>
</evidence>
<keyword evidence="2" id="KW-1185">Reference proteome</keyword>
<organism evidence="1 2">
    <name type="scientific">Zasmidium cellare</name>
    <name type="common">Wine cellar mold</name>
    <name type="synonym">Racodium cellare</name>
    <dbReference type="NCBI Taxonomy" id="395010"/>
    <lineage>
        <taxon>Eukaryota</taxon>
        <taxon>Fungi</taxon>
        <taxon>Dikarya</taxon>
        <taxon>Ascomycota</taxon>
        <taxon>Pezizomycotina</taxon>
        <taxon>Dothideomycetes</taxon>
        <taxon>Dothideomycetidae</taxon>
        <taxon>Mycosphaerellales</taxon>
        <taxon>Mycosphaerellaceae</taxon>
        <taxon>Zasmidium</taxon>
    </lineage>
</organism>
<reference evidence="1 2" key="1">
    <citation type="journal article" date="2023" name="G3 (Bethesda)">
        <title>A chromosome-level genome assembly of Zasmidium syzygii isolated from banana leaves.</title>
        <authorList>
            <person name="van Westerhoven A.C."/>
            <person name="Mehrabi R."/>
            <person name="Talebi R."/>
            <person name="Steentjes M.B.F."/>
            <person name="Corcolon B."/>
            <person name="Chong P.A."/>
            <person name="Kema G.H.J."/>
            <person name="Seidl M.F."/>
        </authorList>
    </citation>
    <scope>NUCLEOTIDE SEQUENCE [LARGE SCALE GENOMIC DNA]</scope>
    <source>
        <strain evidence="1 2">P124</strain>
    </source>
</reference>
<sequence>MALSSSRIFESNHSMPAKPMLQFGDIELTEEPVKPLDHHFPLDFLRMNAMNTSLAIEHDLISKNDTDCAVKGTNAIVTVPDKYNSPSRVTFNSEVPGKHNVSQFFNLKSITFKPIGPVEPFTVAEIHAWRIANGTALKLYTAFAAWGGKGYVYPIVGQFPKFWPGWGEGVNVVEISAYTQQRKPWELCIGRIEFELQENSDEDVPILVGVAS</sequence>